<dbReference type="GO" id="GO:0005975">
    <property type="term" value="P:carbohydrate metabolic process"/>
    <property type="evidence" value="ECO:0007669"/>
    <property type="project" value="InterPro"/>
</dbReference>
<dbReference type="EMBL" id="FNOJ01000004">
    <property type="protein sequence ID" value="SDW31789.1"/>
    <property type="molecule type" value="Genomic_DNA"/>
</dbReference>
<evidence type="ECO:0000259" key="1">
    <source>
        <dbReference type="PROSITE" id="PS51677"/>
    </source>
</evidence>
<evidence type="ECO:0000313" key="2">
    <source>
        <dbReference type="EMBL" id="SDW31789.1"/>
    </source>
</evidence>
<dbReference type="PANTHER" id="PTHR10587">
    <property type="entry name" value="GLYCOSYL TRANSFERASE-RELATED"/>
    <property type="match status" value="1"/>
</dbReference>
<organism evidence="2 3">
    <name type="scientific">Alicyclobacillus hesperidum</name>
    <dbReference type="NCBI Taxonomy" id="89784"/>
    <lineage>
        <taxon>Bacteria</taxon>
        <taxon>Bacillati</taxon>
        <taxon>Bacillota</taxon>
        <taxon>Bacilli</taxon>
        <taxon>Bacillales</taxon>
        <taxon>Alicyclobacillaceae</taxon>
        <taxon>Alicyclobacillus</taxon>
    </lineage>
</organism>
<dbReference type="Pfam" id="PF01522">
    <property type="entry name" value="Polysacc_deac_1"/>
    <property type="match status" value="1"/>
</dbReference>
<reference evidence="3" key="1">
    <citation type="submission" date="2016-10" db="EMBL/GenBank/DDBJ databases">
        <authorList>
            <person name="Varghese N."/>
        </authorList>
    </citation>
    <scope>NUCLEOTIDE SEQUENCE [LARGE SCALE GENOMIC DNA]</scope>
    <source>
        <strain evidence="3">DSM 12489</strain>
    </source>
</reference>
<dbReference type="CDD" id="cd10950">
    <property type="entry name" value="CE4_BsYlxY_like"/>
    <property type="match status" value="1"/>
</dbReference>
<accession>A0A1H2SL59</accession>
<dbReference type="AlphaFoldDB" id="A0A1H2SL59"/>
<protein>
    <submittedName>
        <fullName evidence="2">Probable sporulation protein, polysaccharide deacetylase family</fullName>
    </submittedName>
</protein>
<feature type="domain" description="NodB homology" evidence="1">
    <location>
        <begin position="152"/>
        <end position="328"/>
    </location>
</feature>
<proteinExistence type="predicted"/>
<dbReference type="InterPro" id="IPR011330">
    <property type="entry name" value="Glyco_hydro/deAcase_b/a-brl"/>
</dbReference>
<dbReference type="GO" id="GO:0016810">
    <property type="term" value="F:hydrolase activity, acting on carbon-nitrogen (but not peptide) bonds"/>
    <property type="evidence" value="ECO:0007669"/>
    <property type="project" value="InterPro"/>
</dbReference>
<sequence>MRFVILSAQFEAPYPCYDSGGVYMKRVLIWAASACAVLFGTAEFVHATHRHAGGQAGQTHAQRQTLPTKSLTEQLQDDHRDMGVPPVDARTDRVWHAIPGLCGWRLDVAESERATRMATDGKRHLVWRLVPPRVRLSMLPADPIYRGPDTEKSVALMVNVSWGEEYIPAMLSAFKRANVKATFFIDGKWASAHPDLLRKIAADGHAIGSHGSGHPDFRKLSAAALARQVDGTNDVIARMIGRRPRLIAPPAGSYDDRLVNMAHERGMYTILWTVDTVDWRRPPAQMIVDRVKRGMAPGALILMHPTQSTVEALPQILHMLSVAGFHTKTVEDVVDERPAMMPPSILSPVPTV</sequence>
<dbReference type="PROSITE" id="PS51677">
    <property type="entry name" value="NODB"/>
    <property type="match status" value="1"/>
</dbReference>
<gene>
    <name evidence="2" type="ORF">SAMN04489725_10498</name>
</gene>
<name>A0A1H2SL59_9BACL</name>
<evidence type="ECO:0000313" key="3">
    <source>
        <dbReference type="Proteomes" id="UP000182589"/>
    </source>
</evidence>
<dbReference type="GO" id="GO:0016020">
    <property type="term" value="C:membrane"/>
    <property type="evidence" value="ECO:0007669"/>
    <property type="project" value="TreeGrafter"/>
</dbReference>
<keyword evidence="3" id="KW-1185">Reference proteome</keyword>
<dbReference type="Gene3D" id="3.20.20.370">
    <property type="entry name" value="Glycoside hydrolase/deacetylase"/>
    <property type="match status" value="1"/>
</dbReference>
<dbReference type="STRING" id="89784.SAMN04489725_10498"/>
<dbReference type="InterPro" id="IPR050248">
    <property type="entry name" value="Polysacc_deacetylase_ArnD"/>
</dbReference>
<dbReference type="PANTHER" id="PTHR10587:SF80">
    <property type="entry name" value="CHITOOLIGOSACCHARIDE DEACETYLASE"/>
    <property type="match status" value="1"/>
</dbReference>
<dbReference type="Proteomes" id="UP000182589">
    <property type="component" value="Unassembled WGS sequence"/>
</dbReference>
<dbReference type="InterPro" id="IPR002509">
    <property type="entry name" value="NODB_dom"/>
</dbReference>
<dbReference type="SUPFAM" id="SSF88713">
    <property type="entry name" value="Glycoside hydrolase/deacetylase"/>
    <property type="match status" value="1"/>
</dbReference>